<keyword evidence="2" id="KW-1185">Reference proteome</keyword>
<dbReference type="Pfam" id="PF14384">
    <property type="entry name" value="BrnA_antitoxin"/>
    <property type="match status" value="1"/>
</dbReference>
<gene>
    <name evidence="1" type="ORF">H663_002500</name>
</gene>
<reference evidence="1" key="1">
    <citation type="submission" date="2017-04" db="EMBL/GenBank/DDBJ databases">
        <title>Unexpected and diverse lifestyles within the genus Limnohabitans.</title>
        <authorList>
            <person name="Kasalicky V."/>
            <person name="Mehrshad M."/>
            <person name="Andrei S.-A."/>
            <person name="Salcher M."/>
            <person name="Kratochvilova H."/>
            <person name="Simek K."/>
            <person name="Ghai R."/>
        </authorList>
    </citation>
    <scope>NUCLEOTIDE SEQUENCE [LARGE SCALE GENOMIC DNA]</scope>
    <source>
        <strain evidence="1">II-D5</strain>
    </source>
</reference>
<dbReference type="OrthoDB" id="9796641at2"/>
<evidence type="ECO:0000313" key="1">
    <source>
        <dbReference type="EMBL" id="PVE44333.1"/>
    </source>
</evidence>
<evidence type="ECO:0008006" key="3">
    <source>
        <dbReference type="Google" id="ProtNLM"/>
    </source>
</evidence>
<dbReference type="EMBL" id="LFYT02000002">
    <property type="protein sequence ID" value="PVE44333.1"/>
    <property type="molecule type" value="Genomic_DNA"/>
</dbReference>
<accession>A0A2T7UI23</accession>
<name>A0A2T7UI23_9BURK</name>
<proteinExistence type="predicted"/>
<organism evidence="1 2">
    <name type="scientific">Limnohabitans planktonicus II-D5</name>
    <dbReference type="NCBI Taxonomy" id="1293045"/>
    <lineage>
        <taxon>Bacteria</taxon>
        <taxon>Pseudomonadati</taxon>
        <taxon>Pseudomonadota</taxon>
        <taxon>Betaproteobacteria</taxon>
        <taxon>Burkholderiales</taxon>
        <taxon>Comamonadaceae</taxon>
        <taxon>Limnohabitans</taxon>
    </lineage>
</organism>
<comment type="caution">
    <text evidence="1">The sequence shown here is derived from an EMBL/GenBank/DDBJ whole genome shotgun (WGS) entry which is preliminary data.</text>
</comment>
<dbReference type="RefSeq" id="WP_053175976.1">
    <property type="nucleotide sequence ID" value="NZ_LFYT02000002.1"/>
</dbReference>
<protein>
    <recommendedName>
        <fullName evidence="3">BrnA antitoxin family protein</fullName>
    </recommendedName>
</protein>
<dbReference type="Proteomes" id="UP000037507">
    <property type="component" value="Unassembled WGS sequence"/>
</dbReference>
<dbReference type="STRING" id="1293045.H663_17970"/>
<evidence type="ECO:0000313" key="2">
    <source>
        <dbReference type="Proteomes" id="UP000037507"/>
    </source>
</evidence>
<dbReference type="AlphaFoldDB" id="A0A2T7UI23"/>
<sequence>MSRKDVIKALKVSEREAPYVWDGQDEDERPATTEELAHGLALARKRGRPAGSGVKEQVAIRLDKDILEAFRAQGQGWQTRINQALRRYLAEHPAQP</sequence>
<dbReference type="InterPro" id="IPR025528">
    <property type="entry name" value="BrnA_antitoxin"/>
</dbReference>